<evidence type="ECO:0000313" key="1">
    <source>
        <dbReference type="EMBL" id="KAL2320713.1"/>
    </source>
</evidence>
<keyword evidence="2" id="KW-1185">Reference proteome</keyword>
<reference evidence="1 2" key="1">
    <citation type="submission" date="2024-08" db="EMBL/GenBank/DDBJ databases">
        <title>Insights into the chromosomal genome structure of Flemingia macrophylla.</title>
        <authorList>
            <person name="Ding Y."/>
            <person name="Zhao Y."/>
            <person name="Bi W."/>
            <person name="Wu M."/>
            <person name="Zhao G."/>
            <person name="Gong Y."/>
            <person name="Li W."/>
            <person name="Zhang P."/>
        </authorList>
    </citation>
    <scope>NUCLEOTIDE SEQUENCE [LARGE SCALE GENOMIC DNA]</scope>
    <source>
        <strain evidence="1">DYQJB</strain>
        <tissue evidence="1">Leaf</tissue>
    </source>
</reference>
<evidence type="ECO:0008006" key="3">
    <source>
        <dbReference type="Google" id="ProtNLM"/>
    </source>
</evidence>
<accession>A0ABD1LB08</accession>
<dbReference type="AlphaFoldDB" id="A0ABD1LB08"/>
<gene>
    <name evidence="1" type="ORF">Fmac_029682</name>
</gene>
<protein>
    <recommendedName>
        <fullName evidence="3">Reverse transcriptase zinc-binding domain-containing protein</fullName>
    </recommendedName>
</protein>
<evidence type="ECO:0000313" key="2">
    <source>
        <dbReference type="Proteomes" id="UP001603857"/>
    </source>
</evidence>
<dbReference type="Proteomes" id="UP001603857">
    <property type="component" value="Unassembled WGS sequence"/>
</dbReference>
<sequence>MLWLKNGASQFWPLVGWNKIIRPLECSGLYIREARSLELLQPSHKSESTFRFDDWLGIGPLCNLGLQVVIPTNETHHRNNLTTSAFCCRCLLDNETTLHALRDCPHSYAPFYRCMDSKGWLPELINHLEAERRLV</sequence>
<dbReference type="EMBL" id="JBGMDY010000010">
    <property type="protein sequence ID" value="KAL2320713.1"/>
    <property type="molecule type" value="Genomic_DNA"/>
</dbReference>
<comment type="caution">
    <text evidence="1">The sequence shown here is derived from an EMBL/GenBank/DDBJ whole genome shotgun (WGS) entry which is preliminary data.</text>
</comment>
<name>A0ABD1LB08_9FABA</name>
<proteinExistence type="predicted"/>
<organism evidence="1 2">
    <name type="scientific">Flemingia macrophylla</name>
    <dbReference type="NCBI Taxonomy" id="520843"/>
    <lineage>
        <taxon>Eukaryota</taxon>
        <taxon>Viridiplantae</taxon>
        <taxon>Streptophyta</taxon>
        <taxon>Embryophyta</taxon>
        <taxon>Tracheophyta</taxon>
        <taxon>Spermatophyta</taxon>
        <taxon>Magnoliopsida</taxon>
        <taxon>eudicotyledons</taxon>
        <taxon>Gunneridae</taxon>
        <taxon>Pentapetalae</taxon>
        <taxon>rosids</taxon>
        <taxon>fabids</taxon>
        <taxon>Fabales</taxon>
        <taxon>Fabaceae</taxon>
        <taxon>Papilionoideae</taxon>
        <taxon>50 kb inversion clade</taxon>
        <taxon>NPAAA clade</taxon>
        <taxon>indigoferoid/millettioid clade</taxon>
        <taxon>Phaseoleae</taxon>
        <taxon>Flemingia</taxon>
    </lineage>
</organism>